<name>A0A971S2K7_9BACT</name>
<organism evidence="1 2">
    <name type="scientific">Syntrophorhabdus aromaticivorans</name>
    <dbReference type="NCBI Taxonomy" id="328301"/>
    <lineage>
        <taxon>Bacteria</taxon>
        <taxon>Pseudomonadati</taxon>
        <taxon>Thermodesulfobacteriota</taxon>
        <taxon>Syntrophorhabdia</taxon>
        <taxon>Syntrophorhabdales</taxon>
        <taxon>Syntrophorhabdaceae</taxon>
        <taxon>Syntrophorhabdus</taxon>
    </lineage>
</organism>
<proteinExistence type="predicted"/>
<dbReference type="Pfam" id="PF09481">
    <property type="entry name" value="CRISPR_Cse1"/>
    <property type="match status" value="1"/>
</dbReference>
<reference evidence="1" key="1">
    <citation type="journal article" date="2020" name="Biotechnol. Biofuels">
        <title>New insights from the biogas microbiome by comprehensive genome-resolved metagenomics of nearly 1600 species originating from multiple anaerobic digesters.</title>
        <authorList>
            <person name="Campanaro S."/>
            <person name="Treu L."/>
            <person name="Rodriguez-R L.M."/>
            <person name="Kovalovszki A."/>
            <person name="Ziels R.M."/>
            <person name="Maus I."/>
            <person name="Zhu X."/>
            <person name="Kougias P.G."/>
            <person name="Basile A."/>
            <person name="Luo G."/>
            <person name="Schluter A."/>
            <person name="Konstantinidis K.T."/>
            <person name="Angelidaki I."/>
        </authorList>
    </citation>
    <scope>NUCLEOTIDE SEQUENCE</scope>
    <source>
        <strain evidence="1">AS06rmzACSIP_7</strain>
    </source>
</reference>
<dbReference type="AlphaFoldDB" id="A0A971S2K7"/>
<protein>
    <submittedName>
        <fullName evidence="1">Type I-E CRISPR-associated protein Cse1/CasA</fullName>
    </submittedName>
</protein>
<evidence type="ECO:0000313" key="2">
    <source>
        <dbReference type="Proteomes" id="UP000777265"/>
    </source>
</evidence>
<accession>A0A971S2K7</accession>
<comment type="caution">
    <text evidence="1">The sequence shown here is derived from an EMBL/GenBank/DDBJ whole genome shotgun (WGS) entry which is preliminary data.</text>
</comment>
<feature type="non-terminal residue" evidence="1">
    <location>
        <position position="49"/>
    </location>
</feature>
<gene>
    <name evidence="1" type="ORF">GXY80_13100</name>
</gene>
<dbReference type="Proteomes" id="UP000777265">
    <property type="component" value="Unassembled WGS sequence"/>
</dbReference>
<sequence length="49" mass="5614">MNVAFDPWIPVVTPRGDRKLISLCSVFAEGEMFLDLAVRPHERVSLMRL</sequence>
<dbReference type="InterPro" id="IPR013381">
    <property type="entry name" value="CRISPR-assoc_prot_Cse1"/>
</dbReference>
<dbReference type="EMBL" id="JAAYEE010000246">
    <property type="protein sequence ID" value="NLW36392.1"/>
    <property type="molecule type" value="Genomic_DNA"/>
</dbReference>
<reference evidence="1" key="2">
    <citation type="submission" date="2020-01" db="EMBL/GenBank/DDBJ databases">
        <authorList>
            <person name="Campanaro S."/>
        </authorList>
    </citation>
    <scope>NUCLEOTIDE SEQUENCE</scope>
    <source>
        <strain evidence="1">AS06rmzACSIP_7</strain>
    </source>
</reference>
<evidence type="ECO:0000313" key="1">
    <source>
        <dbReference type="EMBL" id="NLW36392.1"/>
    </source>
</evidence>